<dbReference type="CDD" id="cd11386">
    <property type="entry name" value="MCP_signal"/>
    <property type="match status" value="1"/>
</dbReference>
<evidence type="ECO:0000259" key="10">
    <source>
        <dbReference type="PROSITE" id="PS50111"/>
    </source>
</evidence>
<keyword evidence="4 9" id="KW-0812">Transmembrane</keyword>
<dbReference type="PRINTS" id="PR00260">
    <property type="entry name" value="CHEMTRNSDUCR"/>
</dbReference>
<evidence type="ECO:0000256" key="6">
    <source>
        <dbReference type="ARBA" id="ARBA00023136"/>
    </source>
</evidence>
<dbReference type="SMART" id="SM00283">
    <property type="entry name" value="MA"/>
    <property type="match status" value="1"/>
</dbReference>
<feature type="domain" description="T-SNARE coiled-coil homology" evidence="11">
    <location>
        <begin position="425"/>
        <end position="487"/>
    </location>
</feature>
<proteinExistence type="inferred from homology"/>
<dbReference type="PROSITE" id="PS50111">
    <property type="entry name" value="CHEMOTAXIS_TRANSDUC_2"/>
    <property type="match status" value="1"/>
</dbReference>
<sequence>MKVSIKLAIISCAAMLGLLLVGGVSLYMLRSSALADREAQILNMLKLSRTLVTHYHGLEQAGTLTRQQAQDAAKDALNFLDNDKKSYFWARTPEGKNLAHPNPKVIGTQSSGRGMDGRTDTQNYQDAMRNADGMGIAAIVAQLPKTGEMAPKMNGVFEFKPWNWWVGTGFFTNDIDEAFWRWARVLIGILLVTVVAIAALALYFSRGIVRALGGEPAQAMAATSRIADGRLDAQIALRSGDSDSLMFAISQMQTRLTTMVAEIRESAQHIDSGAQEMADGNVELSSRTEEQAASLQQTAASMEELTNTIAHNAANARRGTELSAQAAQTAEAGQVYFSRIASSMDAVSASSRKIQDITSVIDSIAFQTNILALNAAVEAARAGEQGRGFAVVAGEVRLLAQRSATAAREIQTLIAESAASVASGTSIVQEAGDTMQRMLVSVQDVSKMMADISRASEEQSEGVNQISVAIGQMDQVTQGNAAAVEEAAAVGMRLRQQAAQLQGAVSVFRLTQA</sequence>
<keyword evidence="8" id="KW-0807">Transducer</keyword>
<dbReference type="PANTHER" id="PTHR43531">
    <property type="entry name" value="PROTEIN ICFG"/>
    <property type="match status" value="1"/>
</dbReference>
<accession>A0ABT9S5H3</accession>
<dbReference type="Gene3D" id="3.30.450.20">
    <property type="entry name" value="PAS domain"/>
    <property type="match status" value="1"/>
</dbReference>
<gene>
    <name evidence="12" type="ORF">J2W36_001856</name>
</gene>
<dbReference type="SUPFAM" id="SSF58104">
    <property type="entry name" value="Methyl-accepting chemotaxis protein (MCP) signaling domain"/>
    <property type="match status" value="1"/>
</dbReference>
<dbReference type="InterPro" id="IPR051310">
    <property type="entry name" value="MCP_chemotaxis"/>
</dbReference>
<protein>
    <submittedName>
        <fullName evidence="12">Methyl-accepting chemotaxis protein</fullName>
    </submittedName>
</protein>
<comment type="caution">
    <text evidence="12">The sequence shown here is derived from an EMBL/GenBank/DDBJ whole genome shotgun (WGS) entry which is preliminary data.</text>
</comment>
<dbReference type="InterPro" id="IPR033480">
    <property type="entry name" value="sCache_2"/>
</dbReference>
<feature type="transmembrane region" description="Helical" evidence="9">
    <location>
        <begin position="182"/>
        <end position="204"/>
    </location>
</feature>
<name>A0ABT9S5H3_9BURK</name>
<evidence type="ECO:0000256" key="1">
    <source>
        <dbReference type="ARBA" id="ARBA00004651"/>
    </source>
</evidence>
<dbReference type="InterPro" id="IPR000727">
    <property type="entry name" value="T_SNARE_dom"/>
</dbReference>
<evidence type="ECO:0000313" key="12">
    <source>
        <dbReference type="EMBL" id="MDP9899605.1"/>
    </source>
</evidence>
<dbReference type="Proteomes" id="UP001226867">
    <property type="component" value="Unassembled WGS sequence"/>
</dbReference>
<keyword evidence="3" id="KW-0488">Methylation</keyword>
<comment type="subcellular location">
    <subcellularLocation>
        <location evidence="1">Cell membrane</location>
        <topology evidence="1">Multi-pass membrane protein</topology>
    </subcellularLocation>
</comment>
<evidence type="ECO:0000256" key="9">
    <source>
        <dbReference type="SAM" id="Phobius"/>
    </source>
</evidence>
<dbReference type="RefSeq" id="WP_307689422.1">
    <property type="nucleotide sequence ID" value="NZ_JAUSRO010000005.1"/>
</dbReference>
<feature type="domain" description="Methyl-accepting transducer" evidence="10">
    <location>
        <begin position="266"/>
        <end position="495"/>
    </location>
</feature>
<dbReference type="InterPro" id="IPR004090">
    <property type="entry name" value="Chemotax_Me-accpt_rcpt"/>
</dbReference>
<reference evidence="12 13" key="1">
    <citation type="submission" date="2023-07" db="EMBL/GenBank/DDBJ databases">
        <title>Sorghum-associated microbial communities from plants grown in Nebraska, USA.</title>
        <authorList>
            <person name="Schachtman D."/>
        </authorList>
    </citation>
    <scope>NUCLEOTIDE SEQUENCE [LARGE SCALE GENOMIC DNA]</scope>
    <source>
        <strain evidence="12 13">DS1607</strain>
    </source>
</reference>
<organism evidence="12 13">
    <name type="scientific">Variovorax ginsengisoli</name>
    <dbReference type="NCBI Taxonomy" id="363844"/>
    <lineage>
        <taxon>Bacteria</taxon>
        <taxon>Pseudomonadati</taxon>
        <taxon>Pseudomonadota</taxon>
        <taxon>Betaproteobacteria</taxon>
        <taxon>Burkholderiales</taxon>
        <taxon>Comamonadaceae</taxon>
        <taxon>Variovorax</taxon>
    </lineage>
</organism>
<dbReference type="EMBL" id="JAUSRO010000005">
    <property type="protein sequence ID" value="MDP9899605.1"/>
    <property type="molecule type" value="Genomic_DNA"/>
</dbReference>
<keyword evidence="13" id="KW-1185">Reference proteome</keyword>
<evidence type="ECO:0000256" key="2">
    <source>
        <dbReference type="ARBA" id="ARBA00022475"/>
    </source>
</evidence>
<evidence type="ECO:0000259" key="11">
    <source>
        <dbReference type="PROSITE" id="PS50192"/>
    </source>
</evidence>
<dbReference type="InterPro" id="IPR004089">
    <property type="entry name" value="MCPsignal_dom"/>
</dbReference>
<dbReference type="PANTHER" id="PTHR43531:SF14">
    <property type="entry name" value="METHYL-ACCEPTING CHEMOTAXIS PROTEIN I-RELATED"/>
    <property type="match status" value="1"/>
</dbReference>
<dbReference type="Pfam" id="PF17200">
    <property type="entry name" value="sCache_2"/>
    <property type="match status" value="1"/>
</dbReference>
<evidence type="ECO:0000256" key="4">
    <source>
        <dbReference type="ARBA" id="ARBA00022692"/>
    </source>
</evidence>
<dbReference type="Gene3D" id="1.10.287.950">
    <property type="entry name" value="Methyl-accepting chemotaxis protein"/>
    <property type="match status" value="1"/>
</dbReference>
<keyword evidence="2" id="KW-1003">Cell membrane</keyword>
<keyword evidence="6 9" id="KW-0472">Membrane</keyword>
<dbReference type="PROSITE" id="PS50192">
    <property type="entry name" value="T_SNARE"/>
    <property type="match status" value="1"/>
</dbReference>
<dbReference type="SMART" id="SM01049">
    <property type="entry name" value="Cache_2"/>
    <property type="match status" value="1"/>
</dbReference>
<evidence type="ECO:0000256" key="8">
    <source>
        <dbReference type="PROSITE-ProRule" id="PRU00284"/>
    </source>
</evidence>
<keyword evidence="5 9" id="KW-1133">Transmembrane helix</keyword>
<evidence type="ECO:0000256" key="7">
    <source>
        <dbReference type="ARBA" id="ARBA00029447"/>
    </source>
</evidence>
<evidence type="ECO:0000313" key="13">
    <source>
        <dbReference type="Proteomes" id="UP001226867"/>
    </source>
</evidence>
<evidence type="ECO:0000256" key="3">
    <source>
        <dbReference type="ARBA" id="ARBA00022481"/>
    </source>
</evidence>
<evidence type="ECO:0000256" key="5">
    <source>
        <dbReference type="ARBA" id="ARBA00022989"/>
    </source>
</evidence>
<comment type="similarity">
    <text evidence="7">Belongs to the methyl-accepting chemotaxis (MCP) protein family.</text>
</comment>
<dbReference type="Pfam" id="PF00015">
    <property type="entry name" value="MCPsignal"/>
    <property type="match status" value="1"/>
</dbReference>